<protein>
    <recommendedName>
        <fullName evidence="1">Methyltransferase domain-containing protein</fullName>
    </recommendedName>
</protein>
<dbReference type="Pfam" id="PF13383">
    <property type="entry name" value="Methyltransf_22"/>
    <property type="match status" value="1"/>
</dbReference>
<dbReference type="AlphaFoldDB" id="A0A0W0EW45"/>
<evidence type="ECO:0000313" key="2">
    <source>
        <dbReference type="EMBL" id="KTB28297.1"/>
    </source>
</evidence>
<accession>A0A0W0EW45</accession>
<sequence length="324" mass="37803">MPFSSSWSRKRAFLPLVVFIFVALYLLETCYLGTLTTLNLSSSIRLPNHRDDPNLYQRLELANIIYEQTLWDRNGLIEKFGPEPKDIAMFPENKEPWPAYTVWDFFPPAYNCPHEVQRIGSLGDGGKWVCGLSRLRDKKDCIIYSFGINAESSFEAELLSHTRYCEIWGYDFSVSKFGPQIPEIEKKRTHFFPFGLAGTDEPTRYPIMYTLQSIMQQNSHTHIDILKIDIESWEFEALSSIINQTAPGAPLPFGQLLLEIHVWDKTFEEFYIWWLSLEEAGLRPFRTEANVVYQNYNRQRSMDLAEYSFLNIKGENIFISDRET</sequence>
<dbReference type="EMBL" id="LATX01002487">
    <property type="protein sequence ID" value="KTB28297.1"/>
    <property type="molecule type" value="Genomic_DNA"/>
</dbReference>
<organism evidence="2 3">
    <name type="scientific">Moniliophthora roreri</name>
    <name type="common">Frosty pod rot fungus</name>
    <name type="synonym">Monilia roreri</name>
    <dbReference type="NCBI Taxonomy" id="221103"/>
    <lineage>
        <taxon>Eukaryota</taxon>
        <taxon>Fungi</taxon>
        <taxon>Dikarya</taxon>
        <taxon>Basidiomycota</taxon>
        <taxon>Agaricomycotina</taxon>
        <taxon>Agaricomycetes</taxon>
        <taxon>Agaricomycetidae</taxon>
        <taxon>Agaricales</taxon>
        <taxon>Marasmiineae</taxon>
        <taxon>Marasmiaceae</taxon>
        <taxon>Moniliophthora</taxon>
    </lineage>
</organism>
<dbReference type="eggNOG" id="ENOG502S02V">
    <property type="taxonomic scope" value="Eukaryota"/>
</dbReference>
<comment type="caution">
    <text evidence="2">The sequence shown here is derived from an EMBL/GenBank/DDBJ whole genome shotgun (WGS) entry which is preliminary data.</text>
</comment>
<dbReference type="PANTHER" id="PTHR32026">
    <property type="entry name" value="METHYLTRANSFERASE-LIKE PROTEIN 24"/>
    <property type="match status" value="1"/>
</dbReference>
<feature type="domain" description="Methyltransferase" evidence="1">
    <location>
        <begin position="102"/>
        <end position="293"/>
    </location>
</feature>
<proteinExistence type="predicted"/>
<dbReference type="InterPro" id="IPR026913">
    <property type="entry name" value="METTL24"/>
</dbReference>
<gene>
    <name evidence="2" type="ORF">WG66_19127</name>
</gene>
<reference evidence="2 3" key="1">
    <citation type="submission" date="2015-12" db="EMBL/GenBank/DDBJ databases">
        <title>Draft genome sequence of Moniliophthora roreri, the causal agent of frosty pod rot of cacao.</title>
        <authorList>
            <person name="Aime M.C."/>
            <person name="Diaz-Valderrama J.R."/>
            <person name="Kijpornyongpan T."/>
            <person name="Phillips-Mora W."/>
        </authorList>
    </citation>
    <scope>NUCLEOTIDE SEQUENCE [LARGE SCALE GENOMIC DNA]</scope>
    <source>
        <strain evidence="2 3">MCA 2952</strain>
    </source>
</reference>
<evidence type="ECO:0000259" key="1">
    <source>
        <dbReference type="Pfam" id="PF13383"/>
    </source>
</evidence>
<evidence type="ECO:0000313" key="3">
    <source>
        <dbReference type="Proteomes" id="UP000054988"/>
    </source>
</evidence>
<dbReference type="Proteomes" id="UP000054988">
    <property type="component" value="Unassembled WGS sequence"/>
</dbReference>
<dbReference type="PANTHER" id="PTHR32026:SF10">
    <property type="entry name" value="METHYLTRANSFERASE-LIKE PROTEIN 24-RELATED"/>
    <property type="match status" value="1"/>
</dbReference>
<dbReference type="InterPro" id="IPR025714">
    <property type="entry name" value="Methyltranfer_dom"/>
</dbReference>
<name>A0A0W0EW45_MONRR</name>